<dbReference type="Proteomes" id="UP000586067">
    <property type="component" value="Unassembled WGS sequence"/>
</dbReference>
<dbReference type="Pfam" id="PF13426">
    <property type="entry name" value="PAS_9"/>
    <property type="match status" value="3"/>
</dbReference>
<proteinExistence type="predicted"/>
<dbReference type="AlphaFoldDB" id="A0A847R567"/>
<feature type="domain" description="PAS" evidence="3">
    <location>
        <begin position="366"/>
        <end position="437"/>
    </location>
</feature>
<evidence type="ECO:0000259" key="5">
    <source>
        <dbReference type="PROSITE" id="PS50883"/>
    </source>
</evidence>
<dbReference type="InterPro" id="IPR000700">
    <property type="entry name" value="PAS-assoc_C"/>
</dbReference>
<dbReference type="SUPFAM" id="SSF141868">
    <property type="entry name" value="EAL domain-like"/>
    <property type="match status" value="1"/>
</dbReference>
<evidence type="ECO:0000313" key="7">
    <source>
        <dbReference type="EMBL" id="NLQ19172.1"/>
    </source>
</evidence>
<accession>A0A847R567</accession>
<gene>
    <name evidence="7" type="ORF">HGG82_16355</name>
</gene>
<dbReference type="Gene3D" id="3.20.20.450">
    <property type="entry name" value="EAL domain"/>
    <property type="match status" value="1"/>
</dbReference>
<reference evidence="7 8" key="1">
    <citation type="submission" date="2020-04" db="EMBL/GenBank/DDBJ databases">
        <title>Marinomonas sp. M1K-6 isolated from the deep seawater of the Mariana Trench.</title>
        <authorList>
            <person name="Li Y."/>
        </authorList>
    </citation>
    <scope>NUCLEOTIDE SEQUENCE [LARGE SCALE GENOMIC DNA]</scope>
    <source>
        <strain evidence="7 8">M1K-6</strain>
    </source>
</reference>
<dbReference type="Gene3D" id="3.30.70.270">
    <property type="match status" value="1"/>
</dbReference>
<dbReference type="InterPro" id="IPR035919">
    <property type="entry name" value="EAL_sf"/>
</dbReference>
<dbReference type="RefSeq" id="WP_168827617.1">
    <property type="nucleotide sequence ID" value="NZ_CP073013.1"/>
</dbReference>
<dbReference type="SUPFAM" id="SSF55785">
    <property type="entry name" value="PYP-like sensor domain (PAS domain)"/>
    <property type="match status" value="3"/>
</dbReference>
<evidence type="ECO:0000256" key="1">
    <source>
        <dbReference type="ARBA" id="ARBA00015125"/>
    </source>
</evidence>
<organism evidence="7 8">
    <name type="scientific">Marinomonas profundi</name>
    <dbReference type="NCBI Taxonomy" id="2726122"/>
    <lineage>
        <taxon>Bacteria</taxon>
        <taxon>Pseudomonadati</taxon>
        <taxon>Pseudomonadota</taxon>
        <taxon>Gammaproteobacteria</taxon>
        <taxon>Oceanospirillales</taxon>
        <taxon>Oceanospirillaceae</taxon>
        <taxon>Marinomonas</taxon>
    </lineage>
</organism>
<feature type="domain" description="EAL" evidence="5">
    <location>
        <begin position="942"/>
        <end position="1203"/>
    </location>
</feature>
<dbReference type="Pfam" id="PF00563">
    <property type="entry name" value="EAL"/>
    <property type="match status" value="1"/>
</dbReference>
<dbReference type="InterPro" id="IPR000014">
    <property type="entry name" value="PAS"/>
</dbReference>
<dbReference type="PROSITE" id="PS50113">
    <property type="entry name" value="PAC"/>
    <property type="match status" value="1"/>
</dbReference>
<dbReference type="EMBL" id="JABAEK010000033">
    <property type="protein sequence ID" value="NLQ19172.1"/>
    <property type="molecule type" value="Genomic_DNA"/>
</dbReference>
<comment type="caution">
    <text evidence="7">The sequence shown here is derived from an EMBL/GenBank/DDBJ whole genome shotgun (WGS) entry which is preliminary data.</text>
</comment>
<evidence type="ECO:0000256" key="2">
    <source>
        <dbReference type="ARBA" id="ARBA00029839"/>
    </source>
</evidence>
<dbReference type="InterPro" id="IPR009050">
    <property type="entry name" value="Globin-like_sf"/>
</dbReference>
<dbReference type="Gene3D" id="1.10.490.10">
    <property type="entry name" value="Globins"/>
    <property type="match status" value="1"/>
</dbReference>
<dbReference type="InterPro" id="IPR043128">
    <property type="entry name" value="Rev_trsase/Diguanyl_cyclase"/>
</dbReference>
<dbReference type="Pfam" id="PF00990">
    <property type="entry name" value="GGDEF"/>
    <property type="match status" value="2"/>
</dbReference>
<dbReference type="NCBIfam" id="TIGR00229">
    <property type="entry name" value="sensory_box"/>
    <property type="match status" value="3"/>
</dbReference>
<dbReference type="InterPro" id="IPR003018">
    <property type="entry name" value="GAF"/>
</dbReference>
<dbReference type="InterPro" id="IPR000160">
    <property type="entry name" value="GGDEF_dom"/>
</dbReference>
<dbReference type="SMART" id="SM00086">
    <property type="entry name" value="PAC"/>
    <property type="match status" value="3"/>
</dbReference>
<sequence>MEEVLKRLNINPVSFDERKALINLSTTEIKLLEAIHKPLYAYENELIHAFYQHLLKFDHASKMLHDVNLMSKLQETQKLYFRKLTAGDYGFDYAQDRIRVGIAHQRVGLTPQWYIGAYGVYLDLVCKFVSVILNSDTERIEPTLTALYKVALLDITLAFDAYMYASHQTLEQSRQQISDKYDFQIRTSNAIAKIQRAFILNESYDSALSLLLNELIALTDSQFGLIGEVREDSQLRPYLKVSVLTNISWDHETRELYERSKADGLEFHNHHNLLGEVLTTGQAVISNNPQDDSRTGGTPHGHPKLSSFLGLPIKHNGKLIGMVGLANAANGYEQSDVEKLNPILETLESLSEAREIKNKLALTLEENARLALVATQTVNGVMILDCDYNITWCNAGFERISGYSLEELAGQSPWATLTGPQTNSFDLLKLQKAVAKRKSIEIELLKYRKSGETFWSRISCNPTFNELGEHSGYISVELDITQERLRQDELTSFKSVVDQIADAVLFFDAETLDILYANLATQRQLGRSWAMLQIMKPYEFKPSYDAQSFDRLLKPLKMGEMELLHFVTQHRKGDGNIYPAEISMQIVQTAFNQKVVVNIIRDISAQLDYERLKSENEKRLVNLLHKSEDAMGIIRPDFVITDCNDAAAKLFGLSDRKALIGLSPIQFSPLNQGKNNSKELTKVLLNKASTEGYQRFEWLHITKQGQHIPIEVTLTPVIYLGQNAIQVIWRDLSDIKAKEHRIKQLAFFDELTGLANKNLFSDRVKYLLKIAERHQYTIAIVYIDLVNLEDINETMGYEAGDAVIQAVGRRLAKTIRGADTLVRCIFENEDCQTLPIVNDIDREFDSLARLNSDVFALAAVISNPNAASIMVNRLQQALAEPLETLEGEVSINARAGIALYPQDADTFDAITRGANIALNMAKESGLPSCYFNIEVGERIQKKSIISKQLERTLLSYPDNLRIVLQPQVCLKTHKLVGAEVLVRWRDEELGEVSPGSFIPIAEERGLINKLTHLVLERVIELKRSWQKKEVFSQENLRFKLALNISAKSFDDESAIYGFLTLIELAGLEPNDFELELTETGLMRDPDKAISTLNMIRSKGFAIAIDDFGMGHSSLSYLKNINADVLKIDMHFIKSILEDEKNLAIVKTIISTAKIFGLKTLAEGIETQEIATLLAELGCDWGQGYYFDKPLSIEQFEKLLLSYKREY</sequence>
<dbReference type="GO" id="GO:0019825">
    <property type="term" value="F:oxygen binding"/>
    <property type="evidence" value="ECO:0007669"/>
    <property type="project" value="InterPro"/>
</dbReference>
<dbReference type="InterPro" id="IPR012292">
    <property type="entry name" value="Globin/Proto"/>
</dbReference>
<protein>
    <recommendedName>
        <fullName evidence="1">Diguanylate cyclase DosC</fullName>
    </recommendedName>
    <alternativeName>
        <fullName evidence="2">Direct oxygen-sensing cyclase</fullName>
    </alternativeName>
</protein>
<dbReference type="SMART" id="SM00052">
    <property type="entry name" value="EAL"/>
    <property type="match status" value="1"/>
</dbReference>
<dbReference type="PANTHER" id="PTHR44757">
    <property type="entry name" value="DIGUANYLATE CYCLASE DGCP"/>
    <property type="match status" value="1"/>
</dbReference>
<dbReference type="SMART" id="SM00267">
    <property type="entry name" value="GGDEF"/>
    <property type="match status" value="1"/>
</dbReference>
<dbReference type="CDD" id="cd01949">
    <property type="entry name" value="GGDEF"/>
    <property type="match status" value="1"/>
</dbReference>
<dbReference type="InterPro" id="IPR052155">
    <property type="entry name" value="Biofilm_reg_signaling"/>
</dbReference>
<dbReference type="Pfam" id="PF13185">
    <property type="entry name" value="GAF_2"/>
    <property type="match status" value="1"/>
</dbReference>
<dbReference type="PROSITE" id="PS50112">
    <property type="entry name" value="PAS"/>
    <property type="match status" value="1"/>
</dbReference>
<dbReference type="SUPFAM" id="SSF55781">
    <property type="entry name" value="GAF domain-like"/>
    <property type="match status" value="1"/>
</dbReference>
<dbReference type="Gene3D" id="3.30.450.40">
    <property type="match status" value="1"/>
</dbReference>
<dbReference type="SUPFAM" id="SSF55073">
    <property type="entry name" value="Nucleotide cyclase"/>
    <property type="match status" value="2"/>
</dbReference>
<dbReference type="SUPFAM" id="SSF46458">
    <property type="entry name" value="Globin-like"/>
    <property type="match status" value="1"/>
</dbReference>
<dbReference type="CDD" id="cd01948">
    <property type="entry name" value="EAL"/>
    <property type="match status" value="1"/>
</dbReference>
<dbReference type="InterPro" id="IPR044398">
    <property type="entry name" value="Globin-sensor_dom"/>
</dbReference>
<dbReference type="SMART" id="SM00091">
    <property type="entry name" value="PAS"/>
    <property type="match status" value="3"/>
</dbReference>
<dbReference type="InterPro" id="IPR029016">
    <property type="entry name" value="GAF-like_dom_sf"/>
</dbReference>
<dbReference type="Pfam" id="PF11563">
    <property type="entry name" value="Protoglobin"/>
    <property type="match status" value="1"/>
</dbReference>
<dbReference type="PANTHER" id="PTHR44757:SF2">
    <property type="entry name" value="BIOFILM ARCHITECTURE MAINTENANCE PROTEIN MBAA"/>
    <property type="match status" value="1"/>
</dbReference>
<keyword evidence="8" id="KW-1185">Reference proteome</keyword>
<evidence type="ECO:0000313" key="8">
    <source>
        <dbReference type="Proteomes" id="UP000586067"/>
    </source>
</evidence>
<evidence type="ECO:0000259" key="6">
    <source>
        <dbReference type="PROSITE" id="PS50887"/>
    </source>
</evidence>
<dbReference type="NCBIfam" id="TIGR00254">
    <property type="entry name" value="GGDEF"/>
    <property type="match status" value="1"/>
</dbReference>
<dbReference type="GO" id="GO:0020037">
    <property type="term" value="F:heme binding"/>
    <property type="evidence" value="ECO:0007669"/>
    <property type="project" value="InterPro"/>
</dbReference>
<feature type="domain" description="PAC" evidence="4">
    <location>
        <begin position="438"/>
        <end position="492"/>
    </location>
</feature>
<dbReference type="InterPro" id="IPR029787">
    <property type="entry name" value="Nucleotide_cyclase"/>
</dbReference>
<dbReference type="InterPro" id="IPR035965">
    <property type="entry name" value="PAS-like_dom_sf"/>
</dbReference>
<dbReference type="PROSITE" id="PS50887">
    <property type="entry name" value="GGDEF"/>
    <property type="match status" value="1"/>
</dbReference>
<evidence type="ECO:0000259" key="3">
    <source>
        <dbReference type="PROSITE" id="PS50112"/>
    </source>
</evidence>
<feature type="domain" description="GGDEF" evidence="6">
    <location>
        <begin position="776"/>
        <end position="934"/>
    </location>
</feature>
<evidence type="ECO:0000259" key="4">
    <source>
        <dbReference type="PROSITE" id="PS50113"/>
    </source>
</evidence>
<dbReference type="PROSITE" id="PS50883">
    <property type="entry name" value="EAL"/>
    <property type="match status" value="1"/>
</dbReference>
<dbReference type="CDD" id="cd00130">
    <property type="entry name" value="PAS"/>
    <property type="match status" value="3"/>
</dbReference>
<dbReference type="InterPro" id="IPR001610">
    <property type="entry name" value="PAC"/>
</dbReference>
<name>A0A847R567_9GAMM</name>
<dbReference type="Gene3D" id="3.30.450.20">
    <property type="entry name" value="PAS domain"/>
    <property type="match status" value="3"/>
</dbReference>
<dbReference type="InterPro" id="IPR001633">
    <property type="entry name" value="EAL_dom"/>
</dbReference>